<name>A0ABW3E8N7_9ACTN</name>
<dbReference type="Pfam" id="PF01425">
    <property type="entry name" value="Amidase"/>
    <property type="match status" value="1"/>
</dbReference>
<proteinExistence type="predicted"/>
<dbReference type="Proteomes" id="UP001597024">
    <property type="component" value="Unassembled WGS sequence"/>
</dbReference>
<reference evidence="3" key="1">
    <citation type="journal article" date="2019" name="Int. J. Syst. Evol. Microbiol.">
        <title>The Global Catalogue of Microorganisms (GCM) 10K type strain sequencing project: providing services to taxonomists for standard genome sequencing and annotation.</title>
        <authorList>
            <consortium name="The Broad Institute Genomics Platform"/>
            <consortium name="The Broad Institute Genome Sequencing Center for Infectious Disease"/>
            <person name="Wu L."/>
            <person name="Ma J."/>
        </authorList>
    </citation>
    <scope>NUCLEOTIDE SEQUENCE [LARGE SCALE GENOMIC DNA]</scope>
    <source>
        <strain evidence="3">CCUG 62974</strain>
    </source>
</reference>
<evidence type="ECO:0000259" key="1">
    <source>
        <dbReference type="Pfam" id="PF01425"/>
    </source>
</evidence>
<feature type="domain" description="Amidase" evidence="1">
    <location>
        <begin position="21"/>
        <end position="116"/>
    </location>
</feature>
<dbReference type="Gene3D" id="3.90.1300.10">
    <property type="entry name" value="Amidase signature (AS) domain"/>
    <property type="match status" value="1"/>
</dbReference>
<keyword evidence="3" id="KW-1185">Reference proteome</keyword>
<comment type="caution">
    <text evidence="2">The sequence shown here is derived from an EMBL/GenBank/DDBJ whole genome shotgun (WGS) entry which is preliminary data.</text>
</comment>
<protein>
    <submittedName>
        <fullName evidence="2">Amidase family protein</fullName>
    </submittedName>
</protein>
<feature type="non-terminal residue" evidence="2">
    <location>
        <position position="118"/>
    </location>
</feature>
<accession>A0ABW3E8N7</accession>
<dbReference type="SUPFAM" id="SSF75304">
    <property type="entry name" value="Amidase signature (AS) enzymes"/>
    <property type="match status" value="1"/>
</dbReference>
<dbReference type="InterPro" id="IPR036928">
    <property type="entry name" value="AS_sf"/>
</dbReference>
<dbReference type="EMBL" id="JBHTHX010003530">
    <property type="protein sequence ID" value="MFD0891839.1"/>
    <property type="molecule type" value="Genomic_DNA"/>
</dbReference>
<evidence type="ECO:0000313" key="3">
    <source>
        <dbReference type="Proteomes" id="UP001597024"/>
    </source>
</evidence>
<organism evidence="2 3">
    <name type="scientific">Streptosporangium algeriense</name>
    <dbReference type="NCBI Taxonomy" id="1682748"/>
    <lineage>
        <taxon>Bacteria</taxon>
        <taxon>Bacillati</taxon>
        <taxon>Actinomycetota</taxon>
        <taxon>Actinomycetes</taxon>
        <taxon>Streptosporangiales</taxon>
        <taxon>Streptosporangiaceae</taxon>
        <taxon>Streptosporangium</taxon>
    </lineage>
</organism>
<evidence type="ECO:0000313" key="2">
    <source>
        <dbReference type="EMBL" id="MFD0891839.1"/>
    </source>
</evidence>
<gene>
    <name evidence="2" type="ORF">ACFQ08_45420</name>
</gene>
<sequence length="118" mass="13050">MAADLEDFGRWRGKPVDLDELEERNRILATTGNGLSAVDYMASRDWIDGFRRRMAVWWESFDLLLTPSLGVAPFVLGWLPSDDVSMARGRTNQAVAFSSPVNATGQPAISLPLHRTSG</sequence>
<dbReference type="InterPro" id="IPR023631">
    <property type="entry name" value="Amidase_dom"/>
</dbReference>